<evidence type="ECO:0000313" key="1">
    <source>
        <dbReference type="EMBL" id="KAJ7005549.1"/>
    </source>
</evidence>
<evidence type="ECO:0000313" key="2">
    <source>
        <dbReference type="Proteomes" id="UP001164929"/>
    </source>
</evidence>
<dbReference type="AlphaFoldDB" id="A0AAD6RAZ1"/>
<comment type="caution">
    <text evidence="1">The sequence shown here is derived from an EMBL/GenBank/DDBJ whole genome shotgun (WGS) entry which is preliminary data.</text>
</comment>
<protein>
    <submittedName>
        <fullName evidence="1">Uncharacterized protein</fullName>
    </submittedName>
</protein>
<gene>
    <name evidence="1" type="ORF">NC653_005002</name>
</gene>
<dbReference type="EMBL" id="JAQIZT010000002">
    <property type="protein sequence ID" value="KAJ7005549.1"/>
    <property type="molecule type" value="Genomic_DNA"/>
</dbReference>
<reference evidence="1" key="1">
    <citation type="journal article" date="2023" name="Mol. Ecol. Resour.">
        <title>Chromosome-level genome assembly of a triploid poplar Populus alba 'Berolinensis'.</title>
        <authorList>
            <person name="Chen S."/>
            <person name="Yu Y."/>
            <person name="Wang X."/>
            <person name="Wang S."/>
            <person name="Zhang T."/>
            <person name="Zhou Y."/>
            <person name="He R."/>
            <person name="Meng N."/>
            <person name="Wang Y."/>
            <person name="Liu W."/>
            <person name="Liu Z."/>
            <person name="Liu J."/>
            <person name="Guo Q."/>
            <person name="Huang H."/>
            <person name="Sederoff R.R."/>
            <person name="Wang G."/>
            <person name="Qu G."/>
            <person name="Chen S."/>
        </authorList>
    </citation>
    <scope>NUCLEOTIDE SEQUENCE</scope>
    <source>
        <strain evidence="1">SC-2020</strain>
    </source>
</reference>
<accession>A0AAD6RAZ1</accession>
<dbReference type="Proteomes" id="UP001164929">
    <property type="component" value="Chromosome 2"/>
</dbReference>
<name>A0AAD6RAZ1_9ROSI</name>
<organism evidence="1 2">
    <name type="scientific">Populus alba x Populus x berolinensis</name>
    <dbReference type="NCBI Taxonomy" id="444605"/>
    <lineage>
        <taxon>Eukaryota</taxon>
        <taxon>Viridiplantae</taxon>
        <taxon>Streptophyta</taxon>
        <taxon>Embryophyta</taxon>
        <taxon>Tracheophyta</taxon>
        <taxon>Spermatophyta</taxon>
        <taxon>Magnoliopsida</taxon>
        <taxon>eudicotyledons</taxon>
        <taxon>Gunneridae</taxon>
        <taxon>Pentapetalae</taxon>
        <taxon>rosids</taxon>
        <taxon>fabids</taxon>
        <taxon>Malpighiales</taxon>
        <taxon>Salicaceae</taxon>
        <taxon>Saliceae</taxon>
        <taxon>Populus</taxon>
    </lineage>
</organism>
<proteinExistence type="predicted"/>
<sequence length="131" mass="14483">MEEERGPKSTVVEDGRTSLLGGGIAGIYSVQRGYFKVYGKKFRAEIVKNTEAHGDATAVEENPNQLHIFPEGVSRGLWRVPAGNTLKPLRDWCGSYRRSDHGCNNTRIATNGCSLRCGTKRDQNDSLWAAQ</sequence>
<keyword evidence="2" id="KW-1185">Reference proteome</keyword>